<reference evidence="6" key="3">
    <citation type="journal article" date="2022" name="Microbiol. Resour. Announc.">
        <title>Draft Genome Sequences of Eight Mycobacterium montefiorense Strains Isolated from Salamanders in Captivity.</title>
        <authorList>
            <person name="Komine T."/>
            <person name="Ihara H."/>
            <person name="Fukano H."/>
            <person name="Hoshino Y."/>
            <person name="Kurata O."/>
            <person name="Wada S."/>
        </authorList>
    </citation>
    <scope>NUCLEOTIDE SEQUENCE</scope>
    <source>
        <strain evidence="6">NJB18185</strain>
    </source>
</reference>
<dbReference type="PROSITE" id="PS50075">
    <property type="entry name" value="CARRIER"/>
    <property type="match status" value="1"/>
</dbReference>
<dbReference type="InterPro" id="IPR016036">
    <property type="entry name" value="Malonyl_transacylase_ACP-bd"/>
</dbReference>
<gene>
    <name evidence="5" type="ORF">MmonteBS_03750</name>
    <name evidence="6" type="ORF">NJB18185_25830</name>
</gene>
<evidence type="ECO:0000256" key="3">
    <source>
        <dbReference type="ARBA" id="ARBA00023268"/>
    </source>
</evidence>
<organism evidence="6 8">
    <name type="scientific">Mycobacterium montefiorense</name>
    <dbReference type="NCBI Taxonomy" id="154654"/>
    <lineage>
        <taxon>Bacteria</taxon>
        <taxon>Bacillati</taxon>
        <taxon>Actinomycetota</taxon>
        <taxon>Actinomycetes</taxon>
        <taxon>Mycobacteriales</taxon>
        <taxon>Mycobacteriaceae</taxon>
        <taxon>Mycobacterium</taxon>
        <taxon>Mycobacterium simiae complex</taxon>
    </lineage>
</organism>
<dbReference type="EMBL" id="BFCH01000002">
    <property type="protein sequence ID" value="GBG36003.1"/>
    <property type="molecule type" value="Genomic_DNA"/>
</dbReference>
<dbReference type="AlphaFoldDB" id="A0AA37PMZ3"/>
<evidence type="ECO:0000256" key="2">
    <source>
        <dbReference type="ARBA" id="ARBA00022553"/>
    </source>
</evidence>
<reference evidence="6" key="4">
    <citation type="submission" date="2022-04" db="EMBL/GenBank/DDBJ databases">
        <authorList>
            <person name="Komine T."/>
            <person name="Fukano H."/>
            <person name="Wada S."/>
        </authorList>
    </citation>
    <scope>NUCLEOTIDE SEQUENCE</scope>
    <source>
        <strain evidence="6">NJB18185</strain>
    </source>
</reference>
<dbReference type="SUPFAM" id="SSF55048">
    <property type="entry name" value="Probable ACP-binding domain of malonyl-CoA ACP transacylase"/>
    <property type="match status" value="1"/>
</dbReference>
<dbReference type="Proteomes" id="UP000245060">
    <property type="component" value="Unassembled WGS sequence"/>
</dbReference>
<comment type="caution">
    <text evidence="6">The sequence shown here is derived from an EMBL/GenBank/DDBJ whole genome shotgun (WGS) entry which is preliminary data.</text>
</comment>
<evidence type="ECO:0000259" key="4">
    <source>
        <dbReference type="PROSITE" id="PS50075"/>
    </source>
</evidence>
<feature type="domain" description="Carrier" evidence="4">
    <location>
        <begin position="370"/>
        <end position="450"/>
    </location>
</feature>
<name>A0AA37PMZ3_9MYCO</name>
<dbReference type="Proteomes" id="UP001139505">
    <property type="component" value="Unassembled WGS sequence"/>
</dbReference>
<evidence type="ECO:0000313" key="5">
    <source>
        <dbReference type="EMBL" id="GBG36003.1"/>
    </source>
</evidence>
<protein>
    <recommendedName>
        <fullName evidence="4">Carrier domain-containing protein</fullName>
    </recommendedName>
</protein>
<sequence>MAMALRDDHPGFASALEDADKLLFPFFGGSVVQAIDRGEDHQGRSLDNTAVAQPALFAVQYALTQTFAAHGVRPEIVLGHSVGEIAACVAAGIISPGDAAALVVRRGALMSSIPAGGAMLAAQIPTDDAMKFIGGPVSLAAINGRANVVFSGPTDQINDIEDRLNTSGVRTRRLPVSYAFHSPAMTPIADELAAVAPKPKTGTGVKMISTVDGTVIGPDMLVGEYWRKQLLCAVDFYAAAKTLEAEAPTHLIEIGPQAILLGLLKTTDVAMNSVRAAPIPGKAATGLDLAGVLAQLWQSGMEINWPAMYMESDRAVCRLPSYAFADNERFFTSAATTAYSRFVQDIDAVTHSSSNDARGHAAPVSKQSEVAFESVHHTIIRVLAEITGHQEDALHPTVDLRDDLGFDSVQAMQFADRIAAELAIPHLDPGALQASLATVADLTNLVTGAASR</sequence>
<dbReference type="GO" id="GO:0006633">
    <property type="term" value="P:fatty acid biosynthetic process"/>
    <property type="evidence" value="ECO:0007669"/>
    <property type="project" value="TreeGrafter"/>
</dbReference>
<dbReference type="SMART" id="SM00827">
    <property type="entry name" value="PKS_AT"/>
    <property type="match status" value="1"/>
</dbReference>
<reference evidence="5" key="1">
    <citation type="journal article" date="2018" name="Genome Announc.">
        <title>Draft Genome Sequence of Mycobacterium montefiorense Isolated from Japanese Black Salamander (Hynobius nigrescens).</title>
        <authorList>
            <person name="Fukano H."/>
            <person name="Yoshida M."/>
            <person name="Shimizu A."/>
            <person name="Iwao H."/>
            <person name="Katayama Y."/>
            <person name="Omatsu T."/>
            <person name="Mizutani T."/>
            <person name="Kurata O."/>
            <person name="Wada S."/>
            <person name="Hoshino Y."/>
        </authorList>
    </citation>
    <scope>NUCLEOTIDE SEQUENCE</scope>
    <source>
        <strain evidence="5">BS</strain>
    </source>
</reference>
<evidence type="ECO:0000256" key="1">
    <source>
        <dbReference type="ARBA" id="ARBA00022450"/>
    </source>
</evidence>
<dbReference type="Pfam" id="PF00550">
    <property type="entry name" value="PP-binding"/>
    <property type="match status" value="1"/>
</dbReference>
<proteinExistence type="predicted"/>
<dbReference type="InterPro" id="IPR014043">
    <property type="entry name" value="Acyl_transferase_dom"/>
</dbReference>
<dbReference type="InterPro" id="IPR009081">
    <property type="entry name" value="PP-bd_ACP"/>
</dbReference>
<evidence type="ECO:0000313" key="8">
    <source>
        <dbReference type="Proteomes" id="UP001139505"/>
    </source>
</evidence>
<keyword evidence="3" id="KW-0511">Multifunctional enzyme</keyword>
<evidence type="ECO:0000313" key="6">
    <source>
        <dbReference type="EMBL" id="GKU72811.1"/>
    </source>
</evidence>
<dbReference type="GO" id="GO:0004312">
    <property type="term" value="F:fatty acid synthase activity"/>
    <property type="evidence" value="ECO:0007669"/>
    <property type="project" value="TreeGrafter"/>
</dbReference>
<reference evidence="7" key="2">
    <citation type="submission" date="2018-04" db="EMBL/GenBank/DDBJ databases">
        <title>Draft genome sequence of Mycobacterium montefiorense isolated from Japanese black salamander.</title>
        <authorList>
            <person name="Fukano H."/>
            <person name="Yoshida M."/>
            <person name="Shimizu A."/>
            <person name="Iwao H."/>
            <person name="Kurata O."/>
            <person name="Katayama Y."/>
            <person name="Omatsu T."/>
            <person name="Mizutani T."/>
            <person name="Wada S."/>
            <person name="Hoshino Y."/>
        </authorList>
    </citation>
    <scope>NUCLEOTIDE SEQUENCE [LARGE SCALE GENOMIC DNA]</scope>
    <source>
        <strain evidence="7">BS</strain>
    </source>
</reference>
<dbReference type="Gene3D" id="3.30.70.3290">
    <property type="match status" value="1"/>
</dbReference>
<keyword evidence="1" id="KW-0596">Phosphopantetheine</keyword>
<dbReference type="Gene3D" id="3.40.366.10">
    <property type="entry name" value="Malonyl-Coenzyme A Acyl Carrier Protein, domain 2"/>
    <property type="match status" value="1"/>
</dbReference>
<dbReference type="InterPro" id="IPR001227">
    <property type="entry name" value="Ac_transferase_dom_sf"/>
</dbReference>
<accession>A0AA37PMZ3</accession>
<dbReference type="PANTHER" id="PTHR43775">
    <property type="entry name" value="FATTY ACID SYNTHASE"/>
    <property type="match status" value="1"/>
</dbReference>
<dbReference type="SUPFAM" id="SSF52151">
    <property type="entry name" value="FabD/lysophospholipase-like"/>
    <property type="match status" value="1"/>
</dbReference>
<dbReference type="InterPro" id="IPR050091">
    <property type="entry name" value="PKS_NRPS_Biosynth_Enz"/>
</dbReference>
<dbReference type="Gene3D" id="1.10.1200.10">
    <property type="entry name" value="ACP-like"/>
    <property type="match status" value="1"/>
</dbReference>
<dbReference type="Pfam" id="PF00698">
    <property type="entry name" value="Acyl_transf_1"/>
    <property type="match status" value="1"/>
</dbReference>
<keyword evidence="2" id="KW-0597">Phosphoprotein</keyword>
<dbReference type="PANTHER" id="PTHR43775:SF37">
    <property type="entry name" value="SI:DKEY-61P9.11"/>
    <property type="match status" value="1"/>
</dbReference>
<keyword evidence="7" id="KW-1185">Reference proteome</keyword>
<dbReference type="InterPro" id="IPR036736">
    <property type="entry name" value="ACP-like_sf"/>
</dbReference>
<dbReference type="EMBL" id="BQYH01000016">
    <property type="protein sequence ID" value="GKU72811.1"/>
    <property type="molecule type" value="Genomic_DNA"/>
</dbReference>
<dbReference type="InterPro" id="IPR016035">
    <property type="entry name" value="Acyl_Trfase/lysoPLipase"/>
</dbReference>
<dbReference type="SUPFAM" id="SSF47336">
    <property type="entry name" value="ACP-like"/>
    <property type="match status" value="1"/>
</dbReference>
<evidence type="ECO:0000313" key="7">
    <source>
        <dbReference type="Proteomes" id="UP000245060"/>
    </source>
</evidence>